<gene>
    <name evidence="1" type="ORF">DWZ24_01110</name>
</gene>
<evidence type="ECO:0000313" key="1">
    <source>
        <dbReference type="EMBL" id="RHN19184.1"/>
    </source>
</evidence>
<organism evidence="1 2">
    <name type="scientific">Dorea formicigenerans</name>
    <dbReference type="NCBI Taxonomy" id="39486"/>
    <lineage>
        <taxon>Bacteria</taxon>
        <taxon>Bacillati</taxon>
        <taxon>Bacillota</taxon>
        <taxon>Clostridia</taxon>
        <taxon>Lachnospirales</taxon>
        <taxon>Lachnospiraceae</taxon>
        <taxon>Dorea</taxon>
    </lineage>
</organism>
<comment type="caution">
    <text evidence="1">The sequence shown here is derived from an EMBL/GenBank/DDBJ whole genome shotgun (WGS) entry which is preliminary data.</text>
</comment>
<dbReference type="AlphaFoldDB" id="A0A415UM73"/>
<dbReference type="RefSeq" id="WP_118447177.1">
    <property type="nucleotide sequence ID" value="NZ_QRQQ01000001.1"/>
</dbReference>
<accession>A0A415UM73</accession>
<name>A0A415UM73_9FIRM</name>
<proteinExistence type="predicted"/>
<dbReference type="EMBL" id="QRQQ01000001">
    <property type="protein sequence ID" value="RHN19184.1"/>
    <property type="molecule type" value="Genomic_DNA"/>
</dbReference>
<dbReference type="Proteomes" id="UP000285652">
    <property type="component" value="Unassembled WGS sequence"/>
</dbReference>
<evidence type="ECO:0000313" key="2">
    <source>
        <dbReference type="Proteomes" id="UP000285652"/>
    </source>
</evidence>
<reference evidence="1 2" key="1">
    <citation type="submission" date="2018-08" db="EMBL/GenBank/DDBJ databases">
        <title>A genome reference for cultivated species of the human gut microbiota.</title>
        <authorList>
            <person name="Zou Y."/>
            <person name="Xue W."/>
            <person name="Luo G."/>
        </authorList>
    </citation>
    <scope>NUCLEOTIDE SEQUENCE [LARGE SCALE GENOMIC DNA]</scope>
    <source>
        <strain evidence="1 2">AF31-13BH</strain>
    </source>
</reference>
<sequence length="196" mass="22551">MKRRWIVLLLLFMTIGAAGYGFTREEAQKVQKTSSLKIQAVYLECESEEANPLLEDAVLEVNRAVEEHFAKMQEETGYVEAYHNLHVYTKEGKDADTYVTFVTYDMKIRGIYTEVPGLATFYAKKEKDKMQVISDPKESDVQRYIARLTKHQDVQNLFRKVNEEYNGALQSDALLREALSELQNAYGSTEDNGQIF</sequence>
<protein>
    <submittedName>
        <fullName evidence="1">Uncharacterized protein</fullName>
    </submittedName>
</protein>